<protein>
    <submittedName>
        <fullName evidence="3">6-phosphogluconate dehydrogenase, decarboxylating</fullName>
        <ecNumber evidence="3">1.1.1.44</ecNumber>
    </submittedName>
</protein>
<sequence length="66" mass="7378">MDQPEPLWIWGEPLSLITESVFARYLSSLKDQRVAASKVLTGPEGCSLQRRESRVCRESSSRSVPG</sequence>
<gene>
    <name evidence="3" type="primary">gnd_3</name>
    <name evidence="3" type="ORF">NCTC12965_01563</name>
</gene>
<dbReference type="GO" id="GO:0004616">
    <property type="term" value="F:phosphogluconate dehydrogenase (decarboxylating) activity"/>
    <property type="evidence" value="ECO:0007669"/>
    <property type="project" value="UniProtKB-EC"/>
</dbReference>
<dbReference type="InterPro" id="IPR008927">
    <property type="entry name" value="6-PGluconate_DH-like_C_sf"/>
</dbReference>
<dbReference type="Gene3D" id="1.10.1040.10">
    <property type="entry name" value="N-(1-d-carboxylethyl)-l-norvaline Dehydrogenase, domain 2"/>
    <property type="match status" value="1"/>
</dbReference>
<organism evidence="3">
    <name type="scientific">Serratia fonticola</name>
    <dbReference type="NCBI Taxonomy" id="47917"/>
    <lineage>
        <taxon>Bacteria</taxon>
        <taxon>Pseudomonadati</taxon>
        <taxon>Pseudomonadota</taxon>
        <taxon>Gammaproteobacteria</taxon>
        <taxon>Enterobacterales</taxon>
        <taxon>Yersiniaceae</taxon>
        <taxon>Serratia</taxon>
    </lineage>
</organism>
<evidence type="ECO:0000256" key="1">
    <source>
        <dbReference type="ARBA" id="ARBA00023002"/>
    </source>
</evidence>
<keyword evidence="1 3" id="KW-0560">Oxidoreductase</keyword>
<dbReference type="InterPro" id="IPR006114">
    <property type="entry name" value="6PGDH_C"/>
</dbReference>
<reference evidence="3" key="1">
    <citation type="submission" date="2019-05" db="EMBL/GenBank/DDBJ databases">
        <authorList>
            <consortium name="Pathogen Informatics"/>
        </authorList>
    </citation>
    <scope>NUCLEOTIDE SEQUENCE [LARGE SCALE GENOMIC DNA]</scope>
    <source>
        <strain evidence="3">NCTC12965</strain>
    </source>
</reference>
<name>A0A4V6KMI5_SERFO</name>
<dbReference type="GO" id="GO:0006098">
    <property type="term" value="P:pentose-phosphate shunt"/>
    <property type="evidence" value="ECO:0007669"/>
    <property type="project" value="InterPro"/>
</dbReference>
<dbReference type="Pfam" id="PF00393">
    <property type="entry name" value="6PGD"/>
    <property type="match status" value="1"/>
</dbReference>
<evidence type="ECO:0000313" key="3">
    <source>
        <dbReference type="EMBL" id="VTR22638.1"/>
    </source>
</evidence>
<dbReference type="EMBL" id="CABEEZ010000029">
    <property type="protein sequence ID" value="VTR22638.1"/>
    <property type="molecule type" value="Genomic_DNA"/>
</dbReference>
<accession>A0A4V6KMI5</accession>
<dbReference type="AlphaFoldDB" id="A0A4V6KMI5"/>
<feature type="domain" description="6-phosphogluconate dehydrogenase C-terminal" evidence="2">
    <location>
        <begin position="11"/>
        <end position="48"/>
    </location>
</feature>
<dbReference type="EC" id="1.1.1.44" evidence="3"/>
<dbReference type="SUPFAM" id="SSF48179">
    <property type="entry name" value="6-phosphogluconate dehydrogenase C-terminal domain-like"/>
    <property type="match status" value="1"/>
</dbReference>
<proteinExistence type="predicted"/>
<dbReference type="InterPro" id="IPR013328">
    <property type="entry name" value="6PGD_dom2"/>
</dbReference>
<evidence type="ECO:0000259" key="2">
    <source>
        <dbReference type="Pfam" id="PF00393"/>
    </source>
</evidence>